<evidence type="ECO:0000313" key="1">
    <source>
        <dbReference type="EMBL" id="KKN75828.1"/>
    </source>
</evidence>
<name>A0A0F9WCC3_9ZZZZ</name>
<protein>
    <submittedName>
        <fullName evidence="1">Uncharacterized protein</fullName>
    </submittedName>
</protein>
<dbReference type="AlphaFoldDB" id="A0A0F9WCC3"/>
<accession>A0A0F9WCC3</accession>
<comment type="caution">
    <text evidence="1">The sequence shown here is derived from an EMBL/GenBank/DDBJ whole genome shotgun (WGS) entry which is preliminary data.</text>
</comment>
<sequence>MDLTPELKAEIDSKSHYELLSRIRFAPSGDPMFQGESGEYWIKRRSELQSANPSQAVMDSKALTR</sequence>
<reference evidence="1" key="1">
    <citation type="journal article" date="2015" name="Nature">
        <title>Complex archaea that bridge the gap between prokaryotes and eukaryotes.</title>
        <authorList>
            <person name="Spang A."/>
            <person name="Saw J.H."/>
            <person name="Jorgensen S.L."/>
            <person name="Zaremba-Niedzwiedzka K."/>
            <person name="Martijn J."/>
            <person name="Lind A.E."/>
            <person name="van Eijk R."/>
            <person name="Schleper C."/>
            <person name="Guy L."/>
            <person name="Ettema T.J."/>
        </authorList>
    </citation>
    <scope>NUCLEOTIDE SEQUENCE</scope>
</reference>
<proteinExistence type="predicted"/>
<gene>
    <name evidence="1" type="ORF">LCGC14_0377040</name>
</gene>
<organism evidence="1">
    <name type="scientific">marine sediment metagenome</name>
    <dbReference type="NCBI Taxonomy" id="412755"/>
    <lineage>
        <taxon>unclassified sequences</taxon>
        <taxon>metagenomes</taxon>
        <taxon>ecological metagenomes</taxon>
    </lineage>
</organism>
<dbReference type="EMBL" id="LAZR01000303">
    <property type="protein sequence ID" value="KKN75828.1"/>
    <property type="molecule type" value="Genomic_DNA"/>
</dbReference>